<reference evidence="9 10" key="1">
    <citation type="submission" date="2024-01" db="EMBL/GenBank/DDBJ databases">
        <title>Complete genome of Cladobotryum mycophilum ATHUM6906.</title>
        <authorList>
            <person name="Christinaki A.C."/>
            <person name="Myridakis A.I."/>
            <person name="Kouvelis V.N."/>
        </authorList>
    </citation>
    <scope>NUCLEOTIDE SEQUENCE [LARGE SCALE GENOMIC DNA]</scope>
    <source>
        <strain evidence="9 10">ATHUM6906</strain>
    </source>
</reference>
<dbReference type="Gene3D" id="3.40.50.1820">
    <property type="entry name" value="alpha/beta hydrolase"/>
    <property type="match status" value="1"/>
</dbReference>
<dbReference type="InterPro" id="IPR007111">
    <property type="entry name" value="NACHT_NTPase"/>
</dbReference>
<dbReference type="InterPro" id="IPR027417">
    <property type="entry name" value="P-loop_NTPase"/>
</dbReference>
<evidence type="ECO:0000256" key="1">
    <source>
        <dbReference type="ARBA" id="ARBA00004173"/>
    </source>
</evidence>
<evidence type="ECO:0000256" key="6">
    <source>
        <dbReference type="ARBA" id="ARBA00023128"/>
    </source>
</evidence>
<keyword evidence="6" id="KW-0496">Mitochondrion</keyword>
<evidence type="ECO:0000256" key="5">
    <source>
        <dbReference type="ARBA" id="ARBA00022824"/>
    </source>
</evidence>
<evidence type="ECO:0000256" key="3">
    <source>
        <dbReference type="ARBA" id="ARBA00004370"/>
    </source>
</evidence>
<evidence type="ECO:0000313" key="9">
    <source>
        <dbReference type="EMBL" id="KAK5989673.1"/>
    </source>
</evidence>
<sequence length="622" mass="69073">MTSSDLPRNQTVQKPVATRKFSTFRISNIPREVTENRFRDILTSLPIIPRDIADQTALLGFSYSPHAVPSLAGRYSVATVTFKDAPAPGLLETAIKGEVGVAADRLKVDVDFLGITPLADSLQDSTVDIIAVTGLAGHAFGSWKSKDKPDMWLRDFLPQSILNARILTYGYDTKLPGSQSETSILELSRRLLESIKTIRHEKSERPLILIGHDLGGLVVKEALVQASEGSEDDQIIFRSCYAVLLFGVPNRGLDNSSLMSMVKGQPSENLVKDLGESSRFLRLLHQRFNKCFTLHGSKIICVFETRRTPTVEWCLKTGSWERTGPKVMMVPHTSAIDAGPTEKTYDQLSIDADHFGITKFSDISDPDYLIIESRIQGLVANAQGAIRDRFSQHRRKTSPLETHYIETLTVHDYAAFRNYEVDNPTQGTLGLFLNNPILRSWLLNNEASVLLVQGSQGQGKTILAKFALAYLKGESASSPNSRTTVIHFFFDDQDDNHRTVGAALRSLIKQLLSIPGAFQTISQRFDIEASTLTDDSLSVILEELLRSPNLGTIYCVIDALDECQDNESRQRLIDFIKRLVQSPTARGNHVIPALKVFLTSRPAVDLNRNLNTFPIHLPASQS</sequence>
<dbReference type="Gene3D" id="3.40.50.300">
    <property type="entry name" value="P-loop containing nucleotide triphosphate hydrolases"/>
    <property type="match status" value="1"/>
</dbReference>
<dbReference type="EMBL" id="JAVFKD010000014">
    <property type="protein sequence ID" value="KAK5989673.1"/>
    <property type="molecule type" value="Genomic_DNA"/>
</dbReference>
<dbReference type="Proteomes" id="UP001338125">
    <property type="component" value="Unassembled WGS sequence"/>
</dbReference>
<evidence type="ECO:0000256" key="2">
    <source>
        <dbReference type="ARBA" id="ARBA00004240"/>
    </source>
</evidence>
<dbReference type="InterPro" id="IPR029058">
    <property type="entry name" value="AB_hydrolase_fold"/>
</dbReference>
<dbReference type="SUPFAM" id="SSF53474">
    <property type="entry name" value="alpha/beta-Hydrolases"/>
    <property type="match status" value="1"/>
</dbReference>
<dbReference type="InterPro" id="IPR056884">
    <property type="entry name" value="NPHP3-like_N"/>
</dbReference>
<keyword evidence="4" id="KW-0677">Repeat</keyword>
<proteinExistence type="predicted"/>
<dbReference type="InterPro" id="IPR052374">
    <property type="entry name" value="SERAC1"/>
</dbReference>
<dbReference type="PANTHER" id="PTHR48182">
    <property type="entry name" value="PROTEIN SERAC1"/>
    <property type="match status" value="1"/>
</dbReference>
<organism evidence="9 10">
    <name type="scientific">Cladobotryum mycophilum</name>
    <dbReference type="NCBI Taxonomy" id="491253"/>
    <lineage>
        <taxon>Eukaryota</taxon>
        <taxon>Fungi</taxon>
        <taxon>Dikarya</taxon>
        <taxon>Ascomycota</taxon>
        <taxon>Pezizomycotina</taxon>
        <taxon>Sordariomycetes</taxon>
        <taxon>Hypocreomycetidae</taxon>
        <taxon>Hypocreales</taxon>
        <taxon>Hypocreaceae</taxon>
        <taxon>Cladobotryum</taxon>
    </lineage>
</organism>
<evidence type="ECO:0000259" key="8">
    <source>
        <dbReference type="PROSITE" id="PS50837"/>
    </source>
</evidence>
<comment type="subcellular location">
    <subcellularLocation>
        <location evidence="2">Endoplasmic reticulum</location>
    </subcellularLocation>
    <subcellularLocation>
        <location evidence="3">Membrane</location>
    </subcellularLocation>
    <subcellularLocation>
        <location evidence="1">Mitochondrion</location>
    </subcellularLocation>
</comment>
<protein>
    <submittedName>
        <fullName evidence="9">Protein SERAC1-like protein</fullName>
    </submittedName>
</protein>
<keyword evidence="5" id="KW-0256">Endoplasmic reticulum</keyword>
<keyword evidence="7" id="KW-0472">Membrane</keyword>
<accession>A0ABR0SBX9</accession>
<keyword evidence="10" id="KW-1185">Reference proteome</keyword>
<evidence type="ECO:0000256" key="7">
    <source>
        <dbReference type="ARBA" id="ARBA00023136"/>
    </source>
</evidence>
<dbReference type="Pfam" id="PF24883">
    <property type="entry name" value="NPHP3_N"/>
    <property type="match status" value="1"/>
</dbReference>
<comment type="caution">
    <text evidence="9">The sequence shown here is derived from an EMBL/GenBank/DDBJ whole genome shotgun (WGS) entry which is preliminary data.</text>
</comment>
<name>A0ABR0SBX9_9HYPO</name>
<gene>
    <name evidence="9" type="ORF">PT974_07928</name>
</gene>
<evidence type="ECO:0000256" key="4">
    <source>
        <dbReference type="ARBA" id="ARBA00022737"/>
    </source>
</evidence>
<dbReference type="PROSITE" id="PS50837">
    <property type="entry name" value="NACHT"/>
    <property type="match status" value="1"/>
</dbReference>
<evidence type="ECO:0000313" key="10">
    <source>
        <dbReference type="Proteomes" id="UP001338125"/>
    </source>
</evidence>
<feature type="domain" description="NACHT" evidence="8">
    <location>
        <begin position="448"/>
        <end position="602"/>
    </location>
</feature>
<dbReference type="PANTHER" id="PTHR48182:SF2">
    <property type="entry name" value="PROTEIN SERAC1"/>
    <property type="match status" value="1"/>
</dbReference>